<protein>
    <submittedName>
        <fullName evidence="1">Uncharacterized protein</fullName>
    </submittedName>
</protein>
<gene>
    <name evidence="1" type="ORF">L207DRAFT_299029</name>
</gene>
<dbReference type="AlphaFoldDB" id="A0A2J6RYB2"/>
<organism evidence="1 2">
    <name type="scientific">Hyaloscypha variabilis (strain UAMH 11265 / GT02V1 / F)</name>
    <name type="common">Meliniomyces variabilis</name>
    <dbReference type="NCBI Taxonomy" id="1149755"/>
    <lineage>
        <taxon>Eukaryota</taxon>
        <taxon>Fungi</taxon>
        <taxon>Dikarya</taxon>
        <taxon>Ascomycota</taxon>
        <taxon>Pezizomycotina</taxon>
        <taxon>Leotiomycetes</taxon>
        <taxon>Helotiales</taxon>
        <taxon>Hyaloscyphaceae</taxon>
        <taxon>Hyaloscypha</taxon>
        <taxon>Hyaloscypha variabilis</taxon>
    </lineage>
</organism>
<proteinExistence type="predicted"/>
<reference evidence="1 2" key="1">
    <citation type="submission" date="2016-04" db="EMBL/GenBank/DDBJ databases">
        <title>A degradative enzymes factory behind the ericoid mycorrhizal symbiosis.</title>
        <authorList>
            <consortium name="DOE Joint Genome Institute"/>
            <person name="Martino E."/>
            <person name="Morin E."/>
            <person name="Grelet G."/>
            <person name="Kuo A."/>
            <person name="Kohler A."/>
            <person name="Daghino S."/>
            <person name="Barry K."/>
            <person name="Choi C."/>
            <person name="Cichocki N."/>
            <person name="Clum A."/>
            <person name="Copeland A."/>
            <person name="Hainaut M."/>
            <person name="Haridas S."/>
            <person name="Labutti K."/>
            <person name="Lindquist E."/>
            <person name="Lipzen A."/>
            <person name="Khouja H.-R."/>
            <person name="Murat C."/>
            <person name="Ohm R."/>
            <person name="Olson A."/>
            <person name="Spatafora J."/>
            <person name="Veneault-Fourrey C."/>
            <person name="Henrissat B."/>
            <person name="Grigoriev I."/>
            <person name="Martin F."/>
            <person name="Perotto S."/>
        </authorList>
    </citation>
    <scope>NUCLEOTIDE SEQUENCE [LARGE SCALE GENOMIC DNA]</scope>
    <source>
        <strain evidence="1 2">F</strain>
    </source>
</reference>
<dbReference type="Proteomes" id="UP000235786">
    <property type="component" value="Unassembled WGS sequence"/>
</dbReference>
<evidence type="ECO:0000313" key="1">
    <source>
        <dbReference type="EMBL" id="PMD43498.1"/>
    </source>
</evidence>
<name>A0A2J6RYB2_HYAVF</name>
<evidence type="ECO:0000313" key="2">
    <source>
        <dbReference type="Proteomes" id="UP000235786"/>
    </source>
</evidence>
<sequence>MHQTTLELLCARRNAVSRLSSSSRCASWVSYRVFRGKGLRDIILQAFLFLVAYSWRTGGATRGSSPDTAYLTTLCVAVIRSLARARSQK</sequence>
<accession>A0A2J6RYB2</accession>
<dbReference type="EMBL" id="KZ613942">
    <property type="protein sequence ID" value="PMD43498.1"/>
    <property type="molecule type" value="Genomic_DNA"/>
</dbReference>
<keyword evidence="2" id="KW-1185">Reference proteome</keyword>